<dbReference type="AlphaFoldDB" id="A0A0J7K8D9"/>
<evidence type="ECO:0000313" key="2">
    <source>
        <dbReference type="Proteomes" id="UP000036403"/>
    </source>
</evidence>
<comment type="caution">
    <text evidence="1">The sequence shown here is derived from an EMBL/GenBank/DDBJ whole genome shotgun (WGS) entry which is preliminary data.</text>
</comment>
<dbReference type="OrthoDB" id="7698353at2759"/>
<protein>
    <submittedName>
        <fullName evidence="1">Rna-directed dna polymerase from mobile element jockey-like protein</fullName>
    </submittedName>
</protein>
<dbReference type="Proteomes" id="UP000036403">
    <property type="component" value="Unassembled WGS sequence"/>
</dbReference>
<name>A0A0J7K8D9_LASNI</name>
<dbReference type="PaxDb" id="67767-A0A0J7K8D9"/>
<dbReference type="EMBL" id="LBMM01011688">
    <property type="protein sequence ID" value="KMQ86693.1"/>
    <property type="molecule type" value="Genomic_DNA"/>
</dbReference>
<keyword evidence="1" id="KW-0695">RNA-directed DNA polymerase</keyword>
<dbReference type="PANTHER" id="PTHR19446">
    <property type="entry name" value="REVERSE TRANSCRIPTASES"/>
    <property type="match status" value="1"/>
</dbReference>
<gene>
    <name evidence="1" type="ORF">RF55_14267</name>
</gene>
<organism evidence="1 2">
    <name type="scientific">Lasius niger</name>
    <name type="common">Black garden ant</name>
    <dbReference type="NCBI Taxonomy" id="67767"/>
    <lineage>
        <taxon>Eukaryota</taxon>
        <taxon>Metazoa</taxon>
        <taxon>Ecdysozoa</taxon>
        <taxon>Arthropoda</taxon>
        <taxon>Hexapoda</taxon>
        <taxon>Insecta</taxon>
        <taxon>Pterygota</taxon>
        <taxon>Neoptera</taxon>
        <taxon>Endopterygota</taxon>
        <taxon>Hymenoptera</taxon>
        <taxon>Apocrita</taxon>
        <taxon>Aculeata</taxon>
        <taxon>Formicoidea</taxon>
        <taxon>Formicidae</taxon>
        <taxon>Formicinae</taxon>
        <taxon>Lasius</taxon>
        <taxon>Lasius</taxon>
    </lineage>
</organism>
<reference evidence="1 2" key="1">
    <citation type="submission" date="2015-04" db="EMBL/GenBank/DDBJ databases">
        <title>Lasius niger genome sequencing.</title>
        <authorList>
            <person name="Konorov E.A."/>
            <person name="Nikitin M.A."/>
            <person name="Kirill M.V."/>
            <person name="Chang P."/>
        </authorList>
    </citation>
    <scope>NUCLEOTIDE SEQUENCE [LARGE SCALE GENOMIC DNA]</scope>
    <source>
        <tissue evidence="1">Whole</tissue>
    </source>
</reference>
<sequence length="94" mass="10598">MASSIKSVSPKKVLKTVKSLKNIKIPDYDLITAEVLKQLPKKGIMLMTALFNGILRIDCYPAEWKIAQIIVIPKPRKNPIEVSSYRPINLLPLI</sequence>
<keyword evidence="2" id="KW-1185">Reference proteome</keyword>
<proteinExistence type="predicted"/>
<evidence type="ECO:0000313" key="1">
    <source>
        <dbReference type="EMBL" id="KMQ86693.1"/>
    </source>
</evidence>
<keyword evidence="1" id="KW-0808">Transferase</keyword>
<dbReference type="GO" id="GO:0003964">
    <property type="term" value="F:RNA-directed DNA polymerase activity"/>
    <property type="evidence" value="ECO:0007669"/>
    <property type="project" value="UniProtKB-KW"/>
</dbReference>
<keyword evidence="1" id="KW-0548">Nucleotidyltransferase</keyword>
<accession>A0A0J7K8D9</accession>